<dbReference type="AlphaFoldDB" id="A0A258FFV2"/>
<evidence type="ECO:0000313" key="3">
    <source>
        <dbReference type="EMBL" id="OYX30854.1"/>
    </source>
</evidence>
<dbReference type="GO" id="GO:0006749">
    <property type="term" value="P:glutathione metabolic process"/>
    <property type="evidence" value="ECO:0007669"/>
    <property type="project" value="InterPro"/>
</dbReference>
<dbReference type="Proteomes" id="UP000215595">
    <property type="component" value="Unassembled WGS sequence"/>
</dbReference>
<protein>
    <submittedName>
        <fullName evidence="3">MBL fold metallo-hydrolase</fullName>
    </submittedName>
</protein>
<dbReference type="GO" id="GO:0016787">
    <property type="term" value="F:hydrolase activity"/>
    <property type="evidence" value="ECO:0007669"/>
    <property type="project" value="UniProtKB-KW"/>
</dbReference>
<dbReference type="InterPro" id="IPR001279">
    <property type="entry name" value="Metallo-B-lactamas"/>
</dbReference>
<organism evidence="3 4">
    <name type="scientific">Brevundimonas subvibrioides</name>
    <dbReference type="NCBI Taxonomy" id="74313"/>
    <lineage>
        <taxon>Bacteria</taxon>
        <taxon>Pseudomonadati</taxon>
        <taxon>Pseudomonadota</taxon>
        <taxon>Alphaproteobacteria</taxon>
        <taxon>Caulobacterales</taxon>
        <taxon>Caulobacteraceae</taxon>
        <taxon>Brevundimonas</taxon>
    </lineage>
</organism>
<evidence type="ECO:0000259" key="2">
    <source>
        <dbReference type="SMART" id="SM00849"/>
    </source>
</evidence>
<dbReference type="PANTHER" id="PTHR43084:SF1">
    <property type="entry name" value="PERSULFIDE DIOXYGENASE ETHE1, MITOCHONDRIAL"/>
    <property type="match status" value="1"/>
</dbReference>
<gene>
    <name evidence="3" type="ORF">B7Z01_13515</name>
</gene>
<sequence>MTHEITPESPVVEGFFDPATHTVTYLVSDPATRQAAIIDPVLDYDPAAARTSTRSIDAVMAALKNQGLTLAMVLETHAHADHLTAAHHLRETEGAPIGIGQKIVRVQTTFAPMFQADDVTPDGAAFDRLYADGDTFALGDLTVEVMHTPGHTPACVSYRIADAVFVGDTLFMPDYGTARTDFPGGDARTLYRSIHRLLALPEETRMFVGHDYLPQGRTEFCFETTVGQQKAANIHVGRGASEDVFVAMRETRDATLGAPQLILPSLQVNIRAGALPPPDASGRRSLVLPLNVLGAA</sequence>
<proteinExistence type="predicted"/>
<keyword evidence="1" id="KW-0479">Metal-binding</keyword>
<dbReference type="CDD" id="cd07724">
    <property type="entry name" value="POD-like_MBL-fold"/>
    <property type="match status" value="1"/>
</dbReference>
<comment type="caution">
    <text evidence="3">The sequence shown here is derived from an EMBL/GenBank/DDBJ whole genome shotgun (WGS) entry which is preliminary data.</text>
</comment>
<dbReference type="InterPro" id="IPR051682">
    <property type="entry name" value="Mito_Persulfide_Diox"/>
</dbReference>
<dbReference type="InterPro" id="IPR044528">
    <property type="entry name" value="POD-like_MBL-fold"/>
</dbReference>
<dbReference type="EMBL" id="NCEB01000038">
    <property type="protein sequence ID" value="OYX30854.1"/>
    <property type="molecule type" value="Genomic_DNA"/>
</dbReference>
<dbReference type="Pfam" id="PF00753">
    <property type="entry name" value="Lactamase_B"/>
    <property type="match status" value="1"/>
</dbReference>
<dbReference type="InterPro" id="IPR036866">
    <property type="entry name" value="RibonucZ/Hydroxyglut_hydro"/>
</dbReference>
<evidence type="ECO:0000313" key="4">
    <source>
        <dbReference type="Proteomes" id="UP000215595"/>
    </source>
</evidence>
<feature type="domain" description="Metallo-beta-lactamase" evidence="2">
    <location>
        <begin position="21"/>
        <end position="210"/>
    </location>
</feature>
<dbReference type="GO" id="GO:0050313">
    <property type="term" value="F:sulfur dioxygenase activity"/>
    <property type="evidence" value="ECO:0007669"/>
    <property type="project" value="InterPro"/>
</dbReference>
<dbReference type="SUPFAM" id="SSF56281">
    <property type="entry name" value="Metallo-hydrolase/oxidoreductase"/>
    <property type="match status" value="1"/>
</dbReference>
<evidence type="ECO:0000256" key="1">
    <source>
        <dbReference type="ARBA" id="ARBA00022723"/>
    </source>
</evidence>
<accession>A0A258FFV2</accession>
<dbReference type="SMART" id="SM00849">
    <property type="entry name" value="Lactamase_B"/>
    <property type="match status" value="1"/>
</dbReference>
<dbReference type="GO" id="GO:0070813">
    <property type="term" value="P:hydrogen sulfide metabolic process"/>
    <property type="evidence" value="ECO:0007669"/>
    <property type="project" value="TreeGrafter"/>
</dbReference>
<dbReference type="PANTHER" id="PTHR43084">
    <property type="entry name" value="PERSULFIDE DIOXYGENASE ETHE1"/>
    <property type="match status" value="1"/>
</dbReference>
<dbReference type="GO" id="GO:0046872">
    <property type="term" value="F:metal ion binding"/>
    <property type="evidence" value="ECO:0007669"/>
    <property type="project" value="UniProtKB-KW"/>
</dbReference>
<reference evidence="3 4" key="1">
    <citation type="submission" date="2017-03" db="EMBL/GenBank/DDBJ databases">
        <title>Lifting the veil on microbial sulfur biogeochemistry in mining wastewaters.</title>
        <authorList>
            <person name="Kantor R.S."/>
            <person name="Colenbrander Nelson T."/>
            <person name="Marshall S."/>
            <person name="Bennett D."/>
            <person name="Apte S."/>
            <person name="Camacho D."/>
            <person name="Thomas B.C."/>
            <person name="Warren L.A."/>
            <person name="Banfield J.F."/>
        </authorList>
    </citation>
    <scope>NUCLEOTIDE SEQUENCE [LARGE SCALE GENOMIC DNA]</scope>
    <source>
        <strain evidence="3">32-69-9</strain>
    </source>
</reference>
<keyword evidence="3" id="KW-0378">Hydrolase</keyword>
<name>A0A258FFV2_9CAUL</name>
<dbReference type="Gene3D" id="3.60.15.10">
    <property type="entry name" value="Ribonuclease Z/Hydroxyacylglutathione hydrolase-like"/>
    <property type="match status" value="1"/>
</dbReference>